<dbReference type="Gene3D" id="2.60.40.1210">
    <property type="entry name" value="Cellobiose dehydrogenase, cytochrome domain"/>
    <property type="match status" value="2"/>
</dbReference>
<dbReference type="EMBL" id="JAUEPN010000014">
    <property type="protein sequence ID" value="KAK3290350.1"/>
    <property type="molecule type" value="Genomic_DNA"/>
</dbReference>
<evidence type="ECO:0000256" key="1">
    <source>
        <dbReference type="SAM" id="MobiDB-lite"/>
    </source>
</evidence>
<dbReference type="GeneID" id="87842469"/>
<dbReference type="Proteomes" id="UP001278766">
    <property type="component" value="Unassembled WGS sequence"/>
</dbReference>
<dbReference type="Pfam" id="PF16010">
    <property type="entry name" value="CDH-cyt"/>
    <property type="match status" value="1"/>
</dbReference>
<organism evidence="4 5">
    <name type="scientific">Chaetomium fimeti</name>
    <dbReference type="NCBI Taxonomy" id="1854472"/>
    <lineage>
        <taxon>Eukaryota</taxon>
        <taxon>Fungi</taxon>
        <taxon>Dikarya</taxon>
        <taxon>Ascomycota</taxon>
        <taxon>Pezizomycotina</taxon>
        <taxon>Sordariomycetes</taxon>
        <taxon>Sordariomycetidae</taxon>
        <taxon>Sordariales</taxon>
        <taxon>Chaetomiaceae</taxon>
        <taxon>Chaetomium</taxon>
    </lineage>
</organism>
<dbReference type="PANTHER" id="PTHR47797:SF5">
    <property type="entry name" value="CELLOBIOSE DEHYDROGENASE CYTOCHROME DOMAIN-CONTAINING PROTEIN"/>
    <property type="match status" value="1"/>
</dbReference>
<feature type="compositionally biased region" description="Gly residues" evidence="1">
    <location>
        <begin position="309"/>
        <end position="331"/>
    </location>
</feature>
<comment type="caution">
    <text evidence="4">The sequence shown here is derived from an EMBL/GenBank/DDBJ whole genome shotgun (WGS) entry which is preliminary data.</text>
</comment>
<evidence type="ECO:0000259" key="3">
    <source>
        <dbReference type="Pfam" id="PF16010"/>
    </source>
</evidence>
<dbReference type="PANTHER" id="PTHR47797">
    <property type="entry name" value="DEHYDROGENASE, PUTATIVE (AFU_ORTHOLOGUE AFUA_8G05805)-RELATED"/>
    <property type="match status" value="1"/>
</dbReference>
<feature type="domain" description="Cellobiose dehydrogenase-like cytochrome" evidence="3">
    <location>
        <begin position="36"/>
        <end position="118"/>
    </location>
</feature>
<dbReference type="CDD" id="cd09630">
    <property type="entry name" value="CDH_like_cytochrome"/>
    <property type="match status" value="1"/>
</dbReference>
<evidence type="ECO:0000256" key="2">
    <source>
        <dbReference type="SAM" id="SignalP"/>
    </source>
</evidence>
<name>A0AAE0H5I6_9PEZI</name>
<dbReference type="AlphaFoldDB" id="A0AAE0H5I6"/>
<proteinExistence type="predicted"/>
<feature type="compositionally biased region" description="Low complexity" evidence="1">
    <location>
        <begin position="206"/>
        <end position="218"/>
    </location>
</feature>
<evidence type="ECO:0000313" key="4">
    <source>
        <dbReference type="EMBL" id="KAK3290350.1"/>
    </source>
</evidence>
<evidence type="ECO:0000313" key="5">
    <source>
        <dbReference type="Proteomes" id="UP001278766"/>
    </source>
</evidence>
<feature type="region of interest" description="Disordered" evidence="1">
    <location>
        <begin position="206"/>
        <end position="348"/>
    </location>
</feature>
<gene>
    <name evidence="4" type="ORF">B0H64DRAFT_421180</name>
</gene>
<accession>A0AAE0H5I6</accession>
<feature type="compositionally biased region" description="Acidic residues" evidence="1">
    <location>
        <begin position="289"/>
        <end position="301"/>
    </location>
</feature>
<reference evidence="4" key="1">
    <citation type="journal article" date="2023" name="Mol. Phylogenet. Evol.">
        <title>Genome-scale phylogeny and comparative genomics of the fungal order Sordariales.</title>
        <authorList>
            <person name="Hensen N."/>
            <person name="Bonometti L."/>
            <person name="Westerberg I."/>
            <person name="Brannstrom I.O."/>
            <person name="Guillou S."/>
            <person name="Cros-Aarteil S."/>
            <person name="Calhoun S."/>
            <person name="Haridas S."/>
            <person name="Kuo A."/>
            <person name="Mondo S."/>
            <person name="Pangilinan J."/>
            <person name="Riley R."/>
            <person name="LaButti K."/>
            <person name="Andreopoulos B."/>
            <person name="Lipzen A."/>
            <person name="Chen C."/>
            <person name="Yan M."/>
            <person name="Daum C."/>
            <person name="Ng V."/>
            <person name="Clum A."/>
            <person name="Steindorff A."/>
            <person name="Ohm R.A."/>
            <person name="Martin F."/>
            <person name="Silar P."/>
            <person name="Natvig D.O."/>
            <person name="Lalanne C."/>
            <person name="Gautier V."/>
            <person name="Ament-Velasquez S.L."/>
            <person name="Kruys A."/>
            <person name="Hutchinson M.I."/>
            <person name="Powell A.J."/>
            <person name="Barry K."/>
            <person name="Miller A.N."/>
            <person name="Grigoriev I.V."/>
            <person name="Debuchy R."/>
            <person name="Gladieux P."/>
            <person name="Hiltunen Thoren M."/>
            <person name="Johannesson H."/>
        </authorList>
    </citation>
    <scope>NUCLEOTIDE SEQUENCE</scope>
    <source>
        <strain evidence="4">CBS 168.71</strain>
    </source>
</reference>
<dbReference type="RefSeq" id="XP_062653864.1">
    <property type="nucleotide sequence ID" value="XM_062805521.1"/>
</dbReference>
<keyword evidence="2" id="KW-0732">Signal</keyword>
<dbReference type="SUPFAM" id="SSF49344">
    <property type="entry name" value="CBD9-like"/>
    <property type="match status" value="1"/>
</dbReference>
<feature type="signal peptide" evidence="2">
    <location>
        <begin position="1"/>
        <end position="18"/>
    </location>
</feature>
<reference evidence="4" key="2">
    <citation type="submission" date="2023-06" db="EMBL/GenBank/DDBJ databases">
        <authorList>
            <consortium name="Lawrence Berkeley National Laboratory"/>
            <person name="Haridas S."/>
            <person name="Hensen N."/>
            <person name="Bonometti L."/>
            <person name="Westerberg I."/>
            <person name="Brannstrom I.O."/>
            <person name="Guillou S."/>
            <person name="Cros-Aarteil S."/>
            <person name="Calhoun S."/>
            <person name="Kuo A."/>
            <person name="Mondo S."/>
            <person name="Pangilinan J."/>
            <person name="Riley R."/>
            <person name="Labutti K."/>
            <person name="Andreopoulos B."/>
            <person name="Lipzen A."/>
            <person name="Chen C."/>
            <person name="Yanf M."/>
            <person name="Daum C."/>
            <person name="Ng V."/>
            <person name="Clum A."/>
            <person name="Steindorff A."/>
            <person name="Ohm R."/>
            <person name="Martin F."/>
            <person name="Silar P."/>
            <person name="Natvig D."/>
            <person name="Lalanne C."/>
            <person name="Gautier V."/>
            <person name="Ament-Velasquez S.L."/>
            <person name="Kruys A."/>
            <person name="Hutchinson M.I."/>
            <person name="Powell A.J."/>
            <person name="Barry K."/>
            <person name="Miller A.N."/>
            <person name="Grigoriev I.V."/>
            <person name="Debuchy R."/>
            <person name="Gladieux P."/>
            <person name="Thoren M.H."/>
            <person name="Johannesson H."/>
        </authorList>
    </citation>
    <scope>NUCLEOTIDE SEQUENCE</scope>
    <source>
        <strain evidence="4">CBS 168.71</strain>
    </source>
</reference>
<dbReference type="InterPro" id="IPR015920">
    <property type="entry name" value="Cellobiose_DH-like_cyt"/>
</dbReference>
<feature type="compositionally biased region" description="Polar residues" evidence="1">
    <location>
        <begin position="219"/>
        <end position="228"/>
    </location>
</feature>
<sequence length="348" mass="36222">MSLRSFALLALSGTHTWATSTSGSGPAKRQSTTAKYCPGGTQICFSEFREPTSNIYYRIAIPEVSAAPFDVLLQIVAPLDKAGWAGVAWGGKMNGNPLTVGWPSGDSAVVSSRWSTQWEGGSLDPNGVNSFAWAKNTQAVNSASNTSSFGYHDGRGVFDHDLSAARIPQGVFDAIIYGLNNPTPPETDTAAATVSTAVVTIPKPSTAITSSSSKATPTRATELSSSAAVKTTPVVVTTRVTQLPKPTSTSTRRTSPDPLTSSPTTRKPTTPGVVTLTVTARPPTTTQDDSGDDDDDDDDDGRGEWPPWTGGGGPPWGRGKGKGGGGGWGRGGGRRGRRGRLVVPPGEY</sequence>
<feature type="chain" id="PRO_5042139337" description="Cellobiose dehydrogenase-like cytochrome domain-containing protein" evidence="2">
    <location>
        <begin position="19"/>
        <end position="348"/>
    </location>
</feature>
<keyword evidence="5" id="KW-1185">Reference proteome</keyword>
<protein>
    <recommendedName>
        <fullName evidence="3">Cellobiose dehydrogenase-like cytochrome domain-containing protein</fullName>
    </recommendedName>
</protein>
<feature type="compositionally biased region" description="Low complexity" evidence="1">
    <location>
        <begin position="229"/>
        <end position="288"/>
    </location>
</feature>